<proteinExistence type="predicted"/>
<keyword evidence="3" id="KW-1185">Reference proteome</keyword>
<keyword evidence="1" id="KW-1133">Transmembrane helix</keyword>
<protein>
    <submittedName>
        <fullName evidence="2">Uncharacterized protein</fullName>
    </submittedName>
</protein>
<gene>
    <name evidence="2" type="ORF">BaRGS_00010641</name>
</gene>
<feature type="non-terminal residue" evidence="2">
    <location>
        <position position="1"/>
    </location>
</feature>
<evidence type="ECO:0000313" key="3">
    <source>
        <dbReference type="Proteomes" id="UP001519460"/>
    </source>
</evidence>
<reference evidence="2 3" key="1">
    <citation type="journal article" date="2023" name="Sci. Data">
        <title>Genome assembly of the Korean intertidal mud-creeper Batillaria attramentaria.</title>
        <authorList>
            <person name="Patra A.K."/>
            <person name="Ho P.T."/>
            <person name="Jun S."/>
            <person name="Lee S.J."/>
            <person name="Kim Y."/>
            <person name="Won Y.J."/>
        </authorList>
    </citation>
    <scope>NUCLEOTIDE SEQUENCE [LARGE SCALE GENOMIC DNA]</scope>
    <source>
        <strain evidence="2">Wonlab-2016</strain>
    </source>
</reference>
<organism evidence="2 3">
    <name type="scientific">Batillaria attramentaria</name>
    <dbReference type="NCBI Taxonomy" id="370345"/>
    <lineage>
        <taxon>Eukaryota</taxon>
        <taxon>Metazoa</taxon>
        <taxon>Spiralia</taxon>
        <taxon>Lophotrochozoa</taxon>
        <taxon>Mollusca</taxon>
        <taxon>Gastropoda</taxon>
        <taxon>Caenogastropoda</taxon>
        <taxon>Sorbeoconcha</taxon>
        <taxon>Cerithioidea</taxon>
        <taxon>Batillariidae</taxon>
        <taxon>Batillaria</taxon>
    </lineage>
</organism>
<comment type="caution">
    <text evidence="2">The sequence shown here is derived from an EMBL/GenBank/DDBJ whole genome shotgun (WGS) entry which is preliminary data.</text>
</comment>
<evidence type="ECO:0000313" key="2">
    <source>
        <dbReference type="EMBL" id="KAK7498053.1"/>
    </source>
</evidence>
<name>A0ABD0LF58_9CAEN</name>
<sequence length="138" mass="15823">LPVKRCVNEDKMLCWGMKNVLQAVTRCGCLVRTSLHSYSSLTLQQTCRARGLLSQPQVSSKARVPPLRMKIIFTTKKRKFLPRYKKDGVSPSLTLIYENNMHRYYFWSQLIINALGVPSITLCAYIIASEWHQQVCSA</sequence>
<feature type="transmembrane region" description="Helical" evidence="1">
    <location>
        <begin position="104"/>
        <end position="128"/>
    </location>
</feature>
<keyword evidence="1" id="KW-0812">Transmembrane</keyword>
<dbReference type="EMBL" id="JACVVK020000053">
    <property type="protein sequence ID" value="KAK7498053.1"/>
    <property type="molecule type" value="Genomic_DNA"/>
</dbReference>
<keyword evidence="1" id="KW-0472">Membrane</keyword>
<accession>A0ABD0LF58</accession>
<dbReference type="AlphaFoldDB" id="A0ABD0LF58"/>
<evidence type="ECO:0000256" key="1">
    <source>
        <dbReference type="SAM" id="Phobius"/>
    </source>
</evidence>
<dbReference type="Proteomes" id="UP001519460">
    <property type="component" value="Unassembled WGS sequence"/>
</dbReference>